<evidence type="ECO:0000313" key="4">
    <source>
        <dbReference type="Proteomes" id="UP000619486"/>
    </source>
</evidence>
<dbReference type="Proteomes" id="UP000619486">
    <property type="component" value="Unassembled WGS sequence"/>
</dbReference>
<protein>
    <submittedName>
        <fullName evidence="3">Transcriptional regulator</fullName>
    </submittedName>
</protein>
<dbReference type="InterPro" id="IPR010982">
    <property type="entry name" value="Lambda_DNA-bd_dom_sf"/>
</dbReference>
<reference evidence="3" key="1">
    <citation type="journal article" date="2014" name="Int. J. Syst. Evol. Microbiol.">
        <title>Complete genome sequence of Corynebacterium casei LMG S-19264T (=DSM 44701T), isolated from a smear-ripened cheese.</title>
        <authorList>
            <consortium name="US DOE Joint Genome Institute (JGI-PGF)"/>
            <person name="Walter F."/>
            <person name="Albersmeier A."/>
            <person name="Kalinowski J."/>
            <person name="Ruckert C."/>
        </authorList>
    </citation>
    <scope>NUCLEOTIDE SEQUENCE</scope>
    <source>
        <strain evidence="3">JCM 3172</strain>
    </source>
</reference>
<dbReference type="InterPro" id="IPR043917">
    <property type="entry name" value="DUF5753"/>
</dbReference>
<gene>
    <name evidence="3" type="ORF">GCM10014713_33630</name>
</gene>
<reference evidence="3" key="2">
    <citation type="submission" date="2020-09" db="EMBL/GenBank/DDBJ databases">
        <authorList>
            <person name="Sun Q."/>
            <person name="Ohkuma M."/>
        </authorList>
    </citation>
    <scope>NUCLEOTIDE SEQUENCE</scope>
    <source>
        <strain evidence="3">JCM 3172</strain>
    </source>
</reference>
<dbReference type="Pfam" id="PF19054">
    <property type="entry name" value="DUF5753"/>
    <property type="match status" value="1"/>
</dbReference>
<dbReference type="GO" id="GO:0003677">
    <property type="term" value="F:DNA binding"/>
    <property type="evidence" value="ECO:0007669"/>
    <property type="project" value="InterPro"/>
</dbReference>
<dbReference type="CDD" id="cd00093">
    <property type="entry name" value="HTH_XRE"/>
    <property type="match status" value="1"/>
</dbReference>
<dbReference type="Gene3D" id="1.10.260.40">
    <property type="entry name" value="lambda repressor-like DNA-binding domains"/>
    <property type="match status" value="1"/>
</dbReference>
<accession>A0A918H427</accession>
<comment type="caution">
    <text evidence="3">The sequence shown here is derived from an EMBL/GenBank/DDBJ whole genome shotgun (WGS) entry which is preliminary data.</text>
</comment>
<keyword evidence="4" id="KW-1185">Reference proteome</keyword>
<dbReference type="AlphaFoldDB" id="A0A918H427"/>
<feature type="region of interest" description="Disordered" evidence="1">
    <location>
        <begin position="230"/>
        <end position="273"/>
    </location>
</feature>
<proteinExistence type="predicted"/>
<evidence type="ECO:0000256" key="1">
    <source>
        <dbReference type="SAM" id="MobiDB-lite"/>
    </source>
</evidence>
<dbReference type="SMART" id="SM00530">
    <property type="entry name" value="HTH_XRE"/>
    <property type="match status" value="1"/>
</dbReference>
<evidence type="ECO:0000313" key="3">
    <source>
        <dbReference type="EMBL" id="GGT37151.1"/>
    </source>
</evidence>
<feature type="domain" description="HTH cro/C1-type" evidence="2">
    <location>
        <begin position="20"/>
        <end position="74"/>
    </location>
</feature>
<organism evidence="3 4">
    <name type="scientific">Streptomyces purpureus</name>
    <dbReference type="NCBI Taxonomy" id="1951"/>
    <lineage>
        <taxon>Bacteria</taxon>
        <taxon>Bacillati</taxon>
        <taxon>Actinomycetota</taxon>
        <taxon>Actinomycetes</taxon>
        <taxon>Kitasatosporales</taxon>
        <taxon>Streptomycetaceae</taxon>
        <taxon>Streptomyces</taxon>
    </lineage>
</organism>
<evidence type="ECO:0000259" key="2">
    <source>
        <dbReference type="SMART" id="SM00530"/>
    </source>
</evidence>
<sequence>MAARKDIDGSASVPEFYGKELRWKREAAGLTLQDLVAGSFYGISYLSEIERGTRRMPEALAQHVDRVLKTDGFFERCCEDVRTAKQGAHAAYFAPIADSEPKATAIEEWCNVLIPGLLQTEAYARALIHATHPLEPPEGVDKKIRARLKRAQLFEASKRPEYWATLHESLLHQALLPPEDMAAQLESIAALARRRRIVPQVLLRNVPTLPFTALPLMLMEFDDQPPLMYTEGPYHAADRGRSGPREALPQGIRSAQGRRTAAGGVPLHDRASG</sequence>
<dbReference type="InterPro" id="IPR001387">
    <property type="entry name" value="Cro/C1-type_HTH"/>
</dbReference>
<dbReference type="EMBL" id="BMQQ01000011">
    <property type="protein sequence ID" value="GGT37151.1"/>
    <property type="molecule type" value="Genomic_DNA"/>
</dbReference>
<name>A0A918H427_9ACTN</name>
<dbReference type="SUPFAM" id="SSF47413">
    <property type="entry name" value="lambda repressor-like DNA-binding domains"/>
    <property type="match status" value="1"/>
</dbReference>